<dbReference type="Gene3D" id="3.30.70.270">
    <property type="match status" value="1"/>
</dbReference>
<dbReference type="GO" id="GO:0071897">
    <property type="term" value="P:DNA biosynthetic process"/>
    <property type="evidence" value="ECO:0007669"/>
    <property type="project" value="UniProtKB-ARBA"/>
</dbReference>
<keyword evidence="1" id="KW-0862">Zinc</keyword>
<dbReference type="PANTHER" id="PTHR47331:SF5">
    <property type="entry name" value="RIBONUCLEASE H"/>
    <property type="match status" value="1"/>
</dbReference>
<dbReference type="InterPro" id="IPR040676">
    <property type="entry name" value="DUF5641"/>
</dbReference>
<keyword evidence="1" id="KW-0479">Metal-binding</keyword>
<evidence type="ECO:0000313" key="5">
    <source>
        <dbReference type="EMBL" id="MBY81582.1"/>
    </source>
</evidence>
<dbReference type="Pfam" id="PF18701">
    <property type="entry name" value="DUF5641"/>
    <property type="match status" value="1"/>
</dbReference>
<dbReference type="InterPro" id="IPR001584">
    <property type="entry name" value="Integrase_cat-core"/>
</dbReference>
<feature type="compositionally biased region" description="Basic and acidic residues" evidence="2">
    <location>
        <begin position="458"/>
        <end position="472"/>
    </location>
</feature>
<protein>
    <submittedName>
        <fullName evidence="5">Uncharacterized protein</fullName>
    </submittedName>
</protein>
<dbReference type="InterPro" id="IPR008042">
    <property type="entry name" value="Retrotrans_Pao"/>
</dbReference>
<accession>A0A2S2QWS1</accession>
<evidence type="ECO:0000256" key="2">
    <source>
        <dbReference type="SAM" id="MobiDB-lite"/>
    </source>
</evidence>
<dbReference type="Pfam" id="PF05380">
    <property type="entry name" value="Peptidase_A17"/>
    <property type="match status" value="1"/>
</dbReference>
<dbReference type="PROSITE" id="PS50994">
    <property type="entry name" value="INTEGRASE"/>
    <property type="match status" value="1"/>
</dbReference>
<dbReference type="InterPro" id="IPR001878">
    <property type="entry name" value="Znf_CCHC"/>
</dbReference>
<organism evidence="5">
    <name type="scientific">Sipha flava</name>
    <name type="common">yellow sugarcane aphid</name>
    <dbReference type="NCBI Taxonomy" id="143950"/>
    <lineage>
        <taxon>Eukaryota</taxon>
        <taxon>Metazoa</taxon>
        <taxon>Ecdysozoa</taxon>
        <taxon>Arthropoda</taxon>
        <taxon>Hexapoda</taxon>
        <taxon>Insecta</taxon>
        <taxon>Pterygota</taxon>
        <taxon>Neoptera</taxon>
        <taxon>Paraneoptera</taxon>
        <taxon>Hemiptera</taxon>
        <taxon>Sternorrhyncha</taxon>
        <taxon>Aphidomorpha</taxon>
        <taxon>Aphidoidea</taxon>
        <taxon>Aphididae</taxon>
        <taxon>Sipha</taxon>
    </lineage>
</organism>
<gene>
    <name evidence="5" type="ORF">g.168065</name>
</gene>
<dbReference type="Pfam" id="PF03564">
    <property type="entry name" value="DUF1759"/>
    <property type="match status" value="1"/>
</dbReference>
<dbReference type="GO" id="GO:0003676">
    <property type="term" value="F:nucleic acid binding"/>
    <property type="evidence" value="ECO:0007669"/>
    <property type="project" value="InterPro"/>
</dbReference>
<dbReference type="OrthoDB" id="6626581at2759"/>
<dbReference type="SUPFAM" id="SSF56672">
    <property type="entry name" value="DNA/RNA polymerases"/>
    <property type="match status" value="1"/>
</dbReference>
<sequence length="1777" mass="199971">MMEDQEIARISRVLKKAILKRDECVRIIRSVHALAERCAIDRQLVSQLSVWLDEINEIWTSYTIENNTVIDCLIDLNRESEYSVEVVSELRELISFSRAVLVQYSTDTPLELSIRKEASISVAGQESVVGLSPGQSISERNDHTFVDNENVAEAPACTNSSRSCSLPNQMVARLPEVPLPIFYGDIFKWLAFRDRFVSMVDMRTNISTIDKFYYLIGCLRENALDAISGIPISGDNYELAWSTLTARFDRPRLVAHSLINKLLSAPKASSESLVELNNFLVMFDEGVSVLESMRIPNLGDFFLFSVASRCLPAQSIKLFETQLGDGFPTMRELLTFIKSRINVLECVPRDLIQKSTKAVPQKRSPFASVGFSNFKQKPHSSFVTNMTASKPTDTCKVCKGSHNVSTCRKFGTWTAAARHKWVRDNKFCFRCLRGGHWAPDCKSIVPCDKCTRRHHPLLHPDDTVNSDTRDNPTAHGQQTQNDHDPQTSLVGHGDQNAHSVILGTALVHIRDCGGTLHTVRALVDSASQISAITAACSSRLGLPVTRWTAPVSGLSGTSVQNVQGLVKCHVQPKFAVEPVLKFDAWVFPTITSNMPGQLIAETIQKKYSNLALADPSFTVPNTVDLLLGADLFARVMDGKRISVGESYPAAFGSVFGWIIIGPVPHLIDQIRSSCPVSLTTSVEQLIDKFWRVEEPEVAPDDFTNDGRCELIFREKCTRDKSGRFTVPLLFRNPVTDDMFSGSRAVALKRFDSLEKRLSADDQLRQAYCKFMSEYITLGHMSIAKSSGTYFIPHHAVYKSSDVNAKLRVVFDASARTFTGPSLNQCLFSGPKLQRDIIDVLTLFRLPRYAFTADINKMYRQIRVTPEHRRYQHILWRDSPHVELKTYELNTVTYGVNCAPFLAIRVLHHIAEHDCTHFPDVRNALLFSTYVDDICVGADTVEAAITLQSNLISVLGQGGMQLKKWASNTDAILSNVSSDDQAVKSLSFDDSEGTGIKVLGLHWNHRDDVFHYVVQAVSLVTTKRGMLSLIARIFDPLGLLSPVIFYAKHLMQRVWQLNLSWDEQLPPDVVDVWRNFVFELPSLQQLRIPRFVGAYVGVSCHLCGFCDASEKGFSAVVYVKLNDGRGRTVVSLLGAKTKMAPIKASTIPRLELCAALLLARWMARLESTLSLKIHILDMYAWSDSTTVLSWLNVPHEQFKIFVSNRIYKIQSLLPNCHWNYVPSANNPADCASRGMFPSELRDHKLYWNGPAFIHSSVDMWSTPVPIVPVDQLPEFKSPTPTTLATTIREPQQEEWYARFASYLHMSRVVARMFRFINGCRRKAISRSTLSREELDHAVSSIVKCSQRMYFSHVFNDISHNRSIRTKSVARLRPFVDDNGFICVGGRLENARIPDSQKHPVLLAKTSHLSVLLIRHWHEMTGHGGPRIVTSLINRSYWVLSLNTLIRTVLSKCVICIRLTSTNPQPIMSDLPTSRVTECHPFSRVGIDLAGPIMVTEHRLRKARQLKSYIAVFVCFVVKAVHLEYVSDLTTDAFLAALQRFVARRGLPTDVYTDCGTNFVGASNQLRVLVDNANCRDRLSAQFSCHWHFNPPGAPHFGGLWEAAVRSAKNLMVRIMGDHTFSLEELCTVLCRIEAILNSRPLVPLSPDPAEYDCLTPGHFLVGRPLLAVPEAHMSDTARPLVQRWKLVNQTSQFFWRRWRSEYLNTLQTRHRWTTEVPNIEINDLVIIKDANAPPLQWRMARVDEVYPGTDGVVRVVRLRTATGTLTRPVVKIVKLPIS</sequence>
<dbReference type="Gene3D" id="3.30.420.10">
    <property type="entry name" value="Ribonuclease H-like superfamily/Ribonuclease H"/>
    <property type="match status" value="1"/>
</dbReference>
<dbReference type="InterPro" id="IPR005312">
    <property type="entry name" value="DUF1759"/>
</dbReference>
<feature type="domain" description="CCHC-type" evidence="3">
    <location>
        <begin position="428"/>
        <end position="443"/>
    </location>
</feature>
<dbReference type="InterPro" id="IPR043128">
    <property type="entry name" value="Rev_trsase/Diguanyl_cyclase"/>
</dbReference>
<dbReference type="InterPro" id="IPR036397">
    <property type="entry name" value="RNaseH_sf"/>
</dbReference>
<dbReference type="EMBL" id="GGMS01012379">
    <property type="protein sequence ID" value="MBY81582.1"/>
    <property type="molecule type" value="Transcribed_RNA"/>
</dbReference>
<dbReference type="SUPFAM" id="SSF53098">
    <property type="entry name" value="Ribonuclease H-like"/>
    <property type="match status" value="1"/>
</dbReference>
<keyword evidence="1" id="KW-0863">Zinc-finger</keyword>
<dbReference type="InterPro" id="IPR012337">
    <property type="entry name" value="RNaseH-like_sf"/>
</dbReference>
<dbReference type="GO" id="GO:0008270">
    <property type="term" value="F:zinc ion binding"/>
    <property type="evidence" value="ECO:0007669"/>
    <property type="project" value="UniProtKB-KW"/>
</dbReference>
<feature type="region of interest" description="Disordered" evidence="2">
    <location>
        <begin position="458"/>
        <end position="491"/>
    </location>
</feature>
<dbReference type="PROSITE" id="PS50158">
    <property type="entry name" value="ZF_CCHC"/>
    <property type="match status" value="1"/>
</dbReference>
<reference evidence="5" key="1">
    <citation type="submission" date="2018-04" db="EMBL/GenBank/DDBJ databases">
        <title>Transcriptome assembly of Sipha flava.</title>
        <authorList>
            <person name="Scully E.D."/>
            <person name="Geib S.M."/>
            <person name="Palmer N.A."/>
            <person name="Koch K."/>
            <person name="Bradshaw J."/>
            <person name="Heng-Moss T."/>
            <person name="Sarath G."/>
        </authorList>
    </citation>
    <scope>NUCLEOTIDE SEQUENCE</scope>
</reference>
<feature type="domain" description="Integrase catalytic" evidence="4">
    <location>
        <begin position="1475"/>
        <end position="1663"/>
    </location>
</feature>
<evidence type="ECO:0000256" key="1">
    <source>
        <dbReference type="PROSITE-ProRule" id="PRU00047"/>
    </source>
</evidence>
<name>A0A2S2QWS1_9HEMI</name>
<dbReference type="GO" id="GO:0042575">
    <property type="term" value="C:DNA polymerase complex"/>
    <property type="evidence" value="ECO:0007669"/>
    <property type="project" value="UniProtKB-ARBA"/>
</dbReference>
<dbReference type="PANTHER" id="PTHR47331">
    <property type="entry name" value="PHD-TYPE DOMAIN-CONTAINING PROTEIN"/>
    <property type="match status" value="1"/>
</dbReference>
<dbReference type="GO" id="GO:0015074">
    <property type="term" value="P:DNA integration"/>
    <property type="evidence" value="ECO:0007669"/>
    <property type="project" value="InterPro"/>
</dbReference>
<proteinExistence type="predicted"/>
<evidence type="ECO:0000259" key="4">
    <source>
        <dbReference type="PROSITE" id="PS50994"/>
    </source>
</evidence>
<dbReference type="Gene3D" id="3.10.10.10">
    <property type="entry name" value="HIV Type 1 Reverse Transcriptase, subunit A, domain 1"/>
    <property type="match status" value="1"/>
</dbReference>
<dbReference type="InterPro" id="IPR043502">
    <property type="entry name" value="DNA/RNA_pol_sf"/>
</dbReference>
<evidence type="ECO:0000259" key="3">
    <source>
        <dbReference type="PROSITE" id="PS50158"/>
    </source>
</evidence>